<dbReference type="GO" id="GO:0046872">
    <property type="term" value="F:metal ion binding"/>
    <property type="evidence" value="ECO:0007669"/>
    <property type="project" value="UniProtKB-UniRule"/>
</dbReference>
<keyword evidence="6 23" id="KW-0963">Cytoplasm</keyword>
<dbReference type="InterPro" id="IPR033847">
    <property type="entry name" value="Citrt_syn/SCS-alpha_CS"/>
</dbReference>
<dbReference type="AlphaFoldDB" id="A0A1V9ZFA9"/>
<evidence type="ECO:0000256" key="21">
    <source>
        <dbReference type="ARBA" id="ARBA00062455"/>
    </source>
</evidence>
<dbReference type="Gene3D" id="3.30.470.110">
    <property type="match status" value="1"/>
</dbReference>
<dbReference type="InterPro" id="IPR032263">
    <property type="entry name" value="Citrate-bd"/>
</dbReference>
<feature type="domain" description="ATP-citrate synthase ATP-grasp" evidence="29">
    <location>
        <begin position="2"/>
        <end position="243"/>
    </location>
</feature>
<evidence type="ECO:0000256" key="12">
    <source>
        <dbReference type="ARBA" id="ARBA00022741"/>
    </source>
</evidence>
<evidence type="ECO:0000259" key="29">
    <source>
        <dbReference type="Pfam" id="PF24948"/>
    </source>
</evidence>
<dbReference type="PIRSF" id="PIRSF036511">
    <property type="entry name" value="ATP_citrt_syn"/>
    <property type="match status" value="1"/>
</dbReference>
<dbReference type="Gene3D" id="1.10.230.10">
    <property type="entry name" value="Cytochrome P450-Terp, domain 2"/>
    <property type="match status" value="1"/>
</dbReference>
<comment type="function">
    <text evidence="22">Catalyzes the cleavage of citrate into oxaloacetate and acetyl-CoA, the latter serving as common substrate in multiple biochemical reactions in protein, carbohydrate and lipid metabolism.</text>
</comment>
<dbReference type="SUPFAM" id="SSF52210">
    <property type="entry name" value="Succinyl-CoA synthetase domains"/>
    <property type="match status" value="1"/>
</dbReference>
<evidence type="ECO:0000256" key="8">
    <source>
        <dbReference type="ARBA" id="ARBA00022516"/>
    </source>
</evidence>
<dbReference type="GO" id="GO:0006101">
    <property type="term" value="P:citrate metabolic process"/>
    <property type="evidence" value="ECO:0007669"/>
    <property type="project" value="InterPro"/>
</dbReference>
<comment type="caution">
    <text evidence="30">The sequence shown here is derived from an EMBL/GenBank/DDBJ whole genome shotgun (WGS) entry which is preliminary data.</text>
</comment>
<evidence type="ECO:0000256" key="14">
    <source>
        <dbReference type="ARBA" id="ARBA00022842"/>
    </source>
</evidence>
<dbReference type="Proteomes" id="UP000243579">
    <property type="component" value="Unassembled WGS sequence"/>
</dbReference>
<comment type="subunit">
    <text evidence="21">Composed of two subunits.</text>
</comment>
<evidence type="ECO:0000256" key="5">
    <source>
        <dbReference type="ARBA" id="ARBA00011881"/>
    </source>
</evidence>
<dbReference type="FunFam" id="1.10.230.10:FF:000005">
    <property type="entry name" value="ATP-citrate synthase subunit 1"/>
    <property type="match status" value="1"/>
</dbReference>
<sequence length="1101" mass="120296">MSAKAIREYDGKRLLGKWLADYSSGKHTLESRFVQITPVIFDAKFPNITFDSIVRENPWLLETKLVVKPDQLIKRRGKANLLLLNATWAEVKEWITARMSREIQVEVVTGVLDHFIVEPFVPHESTDEYYLCLQSNRHGEEILFHHEGGVDVGDVDKKALRLQIPLEVTPTEDEIIAQLLPHVVPARQTIIASFVSSLLALYRDLNFVYMEINPIVVVGDKIVPLDMAAKLDETAGFLCGTKWGEIEFPAPFGRAKFPEEAFIAELDGKTGASLKLTILNHRGRVWTMVAGGGASVVYADTISDLGFGHELANYGEYSGAPSEAHTYQYARTILDLMTREDDPRGKVLIIGGGIANFTDVAQTFKGIITAITDFQDKLKERNITIWLRRAGPNYQEGLRLMRETGEATGVPIHVFGPETHITAIVPMALGLVTPSSPAAVPPPPPAEAKTSVQPSPIASPGPSSDAKSAAPTEAAETASTEGRPVLIQDEGIVRMESHTRCIVYGMQQRAVQGMLDFDYLCKRETPSVAAMIFPFSQNHYLKFYWGTSERLIPVFQDIKEAVKKFPDVSVLVNFSSFRSVFSSTMEALACSDTIKTHAIIAEGVPESQTRLIIKRAAAKNVGLIGPATVGGIKPGCLRIGNTGGMLDNIVQSKLYRPGSVAYVSKSGGMSNELNNIISQTSDGVFEGVAIGGDKYPGSTFIQHLLRYQQNPEVKMMVLLGEVGGTDEFEVCRALQSGLITKPLVAWCIGTCAKIFPFEVQFGHAGACATGESETAEAKNAALAHAGAVVPKNFDLFGQAIRDTYNGLVASGALVPRPEVPVPAVPMDYAWAKKLGMIRKPANFISSITDDRGEELTYAGMPISSVFENEMGVGGVLGLLWFKRRLPQYATKFIEMVLMVTADHGPAVSGAHNTIVTARAGKDLISSLVSGLMTVGPRFGGALDQAAEMFTKAYDSGMSPLEFVNKMKASNQLIMGIGHRIKSTTNPDKRVTIIKEYALEHFPANNILNFALEVEKITTKKRSTLILNVDGAIAVCFVDLLRNCGAFTQEEADEQIADGCLNGLFVLGRSIGFIGHYLDQKRLKQPLYRHPWDDISYMDDSM</sequence>
<evidence type="ECO:0000313" key="31">
    <source>
        <dbReference type="Proteomes" id="UP000243579"/>
    </source>
</evidence>
<accession>A0A1V9ZFA9</accession>
<evidence type="ECO:0000259" key="27">
    <source>
        <dbReference type="Pfam" id="PF02629"/>
    </source>
</evidence>
<feature type="region of interest" description="Disordered" evidence="25">
    <location>
        <begin position="436"/>
        <end position="483"/>
    </location>
</feature>
<dbReference type="STRING" id="1202772.A0A1V9ZFA9"/>
<dbReference type="InterPro" id="IPR036969">
    <property type="entry name" value="Citrate_synthase_sf"/>
</dbReference>
<comment type="cofactor">
    <cofactor evidence="1">
        <name>Mg(2+)</name>
        <dbReference type="ChEBI" id="CHEBI:18420"/>
    </cofactor>
</comment>
<dbReference type="SUPFAM" id="SSF48256">
    <property type="entry name" value="Citrate synthase"/>
    <property type="match status" value="1"/>
</dbReference>
<keyword evidence="7" id="KW-1017">Isopeptide bond</keyword>
<dbReference type="PRINTS" id="PR01798">
    <property type="entry name" value="SCOASYNTHASE"/>
</dbReference>
<comment type="catalytic activity">
    <reaction evidence="18 23">
        <text>oxaloacetate + acetyl-CoA + ADP + phosphate = citrate + ATP + CoA</text>
        <dbReference type="Rhea" id="RHEA:21160"/>
        <dbReference type="ChEBI" id="CHEBI:16452"/>
        <dbReference type="ChEBI" id="CHEBI:16947"/>
        <dbReference type="ChEBI" id="CHEBI:30616"/>
        <dbReference type="ChEBI" id="CHEBI:43474"/>
        <dbReference type="ChEBI" id="CHEBI:57287"/>
        <dbReference type="ChEBI" id="CHEBI:57288"/>
        <dbReference type="ChEBI" id="CHEBI:456216"/>
        <dbReference type="EC" id="2.3.3.8"/>
    </reaction>
</comment>
<name>A0A1V9ZFA9_ACHHY</name>
<dbReference type="SUPFAM" id="SSF51735">
    <property type="entry name" value="NAD(P)-binding Rossmann-fold domains"/>
    <property type="match status" value="1"/>
</dbReference>
<dbReference type="InterPro" id="IPR016102">
    <property type="entry name" value="Succinyl-CoA_synth-like"/>
</dbReference>
<proteinExistence type="inferred from homology"/>
<evidence type="ECO:0000259" key="26">
    <source>
        <dbReference type="Pfam" id="PF00549"/>
    </source>
</evidence>
<dbReference type="InterPro" id="IPR003781">
    <property type="entry name" value="CoA-bd"/>
</dbReference>
<gene>
    <name evidence="30" type="ORF">ACHHYP_14443</name>
</gene>
<dbReference type="Pfam" id="PF24948">
    <property type="entry name" value="Citrate_synth_N"/>
    <property type="match status" value="1"/>
</dbReference>
<dbReference type="PANTHER" id="PTHR23118">
    <property type="entry name" value="ATP-CITRATE SYNTHASE"/>
    <property type="match status" value="1"/>
</dbReference>
<evidence type="ECO:0000256" key="23">
    <source>
        <dbReference type="PIRNR" id="PIRNR036511"/>
    </source>
</evidence>
<feature type="domain" description="CoA-binding" evidence="27">
    <location>
        <begin position="497"/>
        <end position="603"/>
    </location>
</feature>
<evidence type="ECO:0000256" key="19">
    <source>
        <dbReference type="ARBA" id="ARBA00054002"/>
    </source>
</evidence>
<dbReference type="FunFam" id="3.40.50.720:FF:000024">
    <property type="entry name" value="Probable ATP-citrate synthase"/>
    <property type="match status" value="1"/>
</dbReference>
<dbReference type="Pfam" id="PF00549">
    <property type="entry name" value="Ligase_CoA"/>
    <property type="match status" value="1"/>
</dbReference>
<evidence type="ECO:0000256" key="10">
    <source>
        <dbReference type="ARBA" id="ARBA00022679"/>
    </source>
</evidence>
<evidence type="ECO:0000256" key="22">
    <source>
        <dbReference type="ARBA" id="ARBA00093367"/>
    </source>
</evidence>
<dbReference type="FunFam" id="3.40.50.261:FF:000004">
    <property type="entry name" value="ATP-citrate synthase subunit"/>
    <property type="match status" value="1"/>
</dbReference>
<evidence type="ECO:0000256" key="9">
    <source>
        <dbReference type="ARBA" id="ARBA00022553"/>
    </source>
</evidence>
<dbReference type="Gene3D" id="3.40.50.261">
    <property type="entry name" value="Succinyl-CoA synthetase domains"/>
    <property type="match status" value="2"/>
</dbReference>
<dbReference type="GO" id="GO:0006633">
    <property type="term" value="P:fatty acid biosynthetic process"/>
    <property type="evidence" value="ECO:0007669"/>
    <property type="project" value="TreeGrafter"/>
</dbReference>
<protein>
    <recommendedName>
        <fullName evidence="23">ATP-citrate synthase</fullName>
        <ecNumber evidence="23">2.3.3.8</ecNumber>
    </recommendedName>
    <alternativeName>
        <fullName evidence="23">ATP-citrate (pro-S-)-lyase</fullName>
    </alternativeName>
    <alternativeName>
        <fullName evidence="23">Citrate cleavage enzyme</fullName>
    </alternativeName>
</protein>
<dbReference type="CDD" id="cd06100">
    <property type="entry name" value="CCL_ACL-C"/>
    <property type="match status" value="1"/>
</dbReference>
<dbReference type="InterPro" id="IPR056749">
    <property type="entry name" value="Citrate_synth_N"/>
</dbReference>
<dbReference type="InterPro" id="IPR014608">
    <property type="entry name" value="ATP-citrate_synthase"/>
</dbReference>
<keyword evidence="10 23" id="KW-0808">Transferase</keyword>
<keyword evidence="12 23" id="KW-0547">Nucleotide-binding</keyword>
<dbReference type="EMBL" id="JNBR01000137">
    <property type="protein sequence ID" value="OQR96637.1"/>
    <property type="molecule type" value="Genomic_DNA"/>
</dbReference>
<feature type="compositionally biased region" description="Low complexity" evidence="25">
    <location>
        <begin position="464"/>
        <end position="481"/>
    </location>
</feature>
<dbReference type="Pfam" id="PF16114">
    <property type="entry name" value="Citrate_bind"/>
    <property type="match status" value="1"/>
</dbReference>
<keyword evidence="8 23" id="KW-0444">Lipid biosynthesis</keyword>
<evidence type="ECO:0000256" key="25">
    <source>
        <dbReference type="SAM" id="MobiDB-lite"/>
    </source>
</evidence>
<dbReference type="Gene3D" id="3.40.50.720">
    <property type="entry name" value="NAD(P)-binding Rossmann-like Domain"/>
    <property type="match status" value="1"/>
</dbReference>
<evidence type="ECO:0000256" key="1">
    <source>
        <dbReference type="ARBA" id="ARBA00001946"/>
    </source>
</evidence>
<keyword evidence="14 23" id="KW-0460">Magnesium</keyword>
<dbReference type="PANTHER" id="PTHR23118:SF42">
    <property type="entry name" value="ATP-CITRATE SYNTHASE"/>
    <property type="match status" value="1"/>
</dbReference>
<feature type="domain" description="ATP-citrate synthase/succinyl-CoA ligase C-terminal" evidence="26">
    <location>
        <begin position="663"/>
        <end position="788"/>
    </location>
</feature>
<evidence type="ECO:0000256" key="11">
    <source>
        <dbReference type="ARBA" id="ARBA00022723"/>
    </source>
</evidence>
<comment type="similarity">
    <text evidence="20">Belongs to the succinate/malate CoA ligase alpha subunit family.</text>
</comment>
<evidence type="ECO:0000256" key="4">
    <source>
        <dbReference type="ARBA" id="ARBA00010719"/>
    </source>
</evidence>
<dbReference type="Pfam" id="PF02629">
    <property type="entry name" value="CoA_binding"/>
    <property type="match status" value="1"/>
</dbReference>
<keyword evidence="31" id="KW-1185">Reference proteome</keyword>
<dbReference type="InterPro" id="IPR005811">
    <property type="entry name" value="SUCC_ACL_C"/>
</dbReference>
<evidence type="ECO:0000256" key="15">
    <source>
        <dbReference type="ARBA" id="ARBA00022843"/>
    </source>
</evidence>
<evidence type="ECO:0000313" key="30">
    <source>
        <dbReference type="EMBL" id="OQR96637.1"/>
    </source>
</evidence>
<comment type="similarity">
    <text evidence="4 23">In the N-terminal section; belongs to the succinate/malate CoA ligase beta subunit family.</text>
</comment>
<comment type="function">
    <text evidence="19">Catalyzes the formation of cytosolic acetyl-CoA, which is mainly used for the biosynthesis of fatty acids and sterols.</text>
</comment>
<organism evidence="30 31">
    <name type="scientific">Achlya hypogyna</name>
    <name type="common">Oomycete</name>
    <name type="synonym">Protoachlya hypogyna</name>
    <dbReference type="NCBI Taxonomy" id="1202772"/>
    <lineage>
        <taxon>Eukaryota</taxon>
        <taxon>Sar</taxon>
        <taxon>Stramenopiles</taxon>
        <taxon>Oomycota</taxon>
        <taxon>Saprolegniomycetes</taxon>
        <taxon>Saprolegniales</taxon>
        <taxon>Achlyaceae</taxon>
        <taxon>Achlya</taxon>
    </lineage>
</organism>
<dbReference type="GO" id="GO:0005524">
    <property type="term" value="F:ATP binding"/>
    <property type="evidence" value="ECO:0007669"/>
    <property type="project" value="UniProtKB-UniRule"/>
</dbReference>
<dbReference type="InterPro" id="IPR002020">
    <property type="entry name" value="Citrate_synthase"/>
</dbReference>
<dbReference type="PROSITE" id="PS00399">
    <property type="entry name" value="SUCCINYL_COA_LIG_2"/>
    <property type="match status" value="1"/>
</dbReference>
<dbReference type="GO" id="GO:0006085">
    <property type="term" value="P:acetyl-CoA biosynthetic process"/>
    <property type="evidence" value="ECO:0007669"/>
    <property type="project" value="InterPro"/>
</dbReference>
<evidence type="ECO:0000256" key="20">
    <source>
        <dbReference type="ARBA" id="ARBA00060724"/>
    </source>
</evidence>
<evidence type="ECO:0000256" key="17">
    <source>
        <dbReference type="ARBA" id="ARBA00023098"/>
    </source>
</evidence>
<dbReference type="InterPro" id="IPR017866">
    <property type="entry name" value="Succ-CoA_synthase_bsu_CS"/>
</dbReference>
<keyword evidence="16" id="KW-0007">Acetylation</keyword>
<evidence type="ECO:0000256" key="16">
    <source>
        <dbReference type="ARBA" id="ARBA00022990"/>
    </source>
</evidence>
<dbReference type="InterPro" id="IPR016143">
    <property type="entry name" value="Citrate_synth-like_sm_a-sub"/>
</dbReference>
<evidence type="ECO:0000256" key="2">
    <source>
        <dbReference type="ARBA" id="ARBA00004514"/>
    </source>
</evidence>
<keyword evidence="15" id="KW-0832">Ubl conjugation</keyword>
<comment type="subcellular location">
    <subcellularLocation>
        <location evidence="2">Cytoplasm</location>
        <location evidence="2">Cytosol</location>
    </subcellularLocation>
</comment>
<dbReference type="GO" id="GO:0003878">
    <property type="term" value="F:ATP citrate synthase activity"/>
    <property type="evidence" value="ECO:0007669"/>
    <property type="project" value="UniProtKB-UniRule"/>
</dbReference>
<feature type="active site" description="Tele-phosphohistidine intermediate" evidence="24">
    <location>
        <position position="763"/>
    </location>
</feature>
<dbReference type="OrthoDB" id="3261737at2759"/>
<evidence type="ECO:0000259" key="28">
    <source>
        <dbReference type="Pfam" id="PF16114"/>
    </source>
</evidence>
<keyword evidence="17 23" id="KW-0443">Lipid metabolism</keyword>
<dbReference type="SUPFAM" id="SSF56059">
    <property type="entry name" value="Glutathione synthetase ATP-binding domain-like"/>
    <property type="match status" value="1"/>
</dbReference>
<dbReference type="InterPro" id="IPR017440">
    <property type="entry name" value="Cit_synth/succinyl-CoA_lig_AS"/>
</dbReference>
<evidence type="ECO:0000256" key="7">
    <source>
        <dbReference type="ARBA" id="ARBA00022499"/>
    </source>
</evidence>
<feature type="domain" description="ATP-citrate synthase citrate-binding" evidence="28">
    <location>
        <begin position="254"/>
        <end position="430"/>
    </location>
</feature>
<evidence type="ECO:0000256" key="3">
    <source>
        <dbReference type="ARBA" id="ARBA00005899"/>
    </source>
</evidence>
<dbReference type="PROSITE" id="PS01216">
    <property type="entry name" value="SUCCINYL_COA_LIG_1"/>
    <property type="match status" value="1"/>
</dbReference>
<keyword evidence="11 23" id="KW-0479">Metal-binding</keyword>
<dbReference type="PROSITE" id="PS01217">
    <property type="entry name" value="SUCCINYL_COA_LIG_3"/>
    <property type="match status" value="1"/>
</dbReference>
<dbReference type="EC" id="2.3.3.8" evidence="23"/>
<evidence type="ECO:0000256" key="24">
    <source>
        <dbReference type="PIRSR" id="PIRSR036511-1"/>
    </source>
</evidence>
<dbReference type="FunFam" id="3.30.470.110:FF:000003">
    <property type="entry name" value="ATP-citrate synthase subunit 2"/>
    <property type="match status" value="1"/>
</dbReference>
<dbReference type="FunFam" id="3.40.50.261:FF:000003">
    <property type="entry name" value="ATP-citrate synthase subunit"/>
    <property type="match status" value="1"/>
</dbReference>
<evidence type="ECO:0000256" key="6">
    <source>
        <dbReference type="ARBA" id="ARBA00022490"/>
    </source>
</evidence>
<dbReference type="GO" id="GO:0005829">
    <property type="term" value="C:cytosol"/>
    <property type="evidence" value="ECO:0007669"/>
    <property type="project" value="UniProtKB-SubCell"/>
</dbReference>
<keyword evidence="13 23" id="KW-0067">ATP-binding</keyword>
<dbReference type="Pfam" id="PF00285">
    <property type="entry name" value="Citrate_synt"/>
    <property type="match status" value="1"/>
</dbReference>
<keyword evidence="9" id="KW-0597">Phosphoprotein</keyword>
<evidence type="ECO:0000256" key="13">
    <source>
        <dbReference type="ARBA" id="ARBA00022840"/>
    </source>
</evidence>
<reference evidence="30 31" key="1">
    <citation type="journal article" date="2014" name="Genome Biol. Evol.">
        <title>The secreted proteins of Achlya hypogyna and Thraustotheca clavata identify the ancestral oomycete secretome and reveal gene acquisitions by horizontal gene transfer.</title>
        <authorList>
            <person name="Misner I."/>
            <person name="Blouin N."/>
            <person name="Leonard G."/>
            <person name="Richards T.A."/>
            <person name="Lane C.E."/>
        </authorList>
    </citation>
    <scope>NUCLEOTIDE SEQUENCE [LARGE SCALE GENOMIC DNA]</scope>
    <source>
        <strain evidence="30 31">ATCC 48635</strain>
    </source>
</reference>
<dbReference type="InterPro" id="IPR036291">
    <property type="entry name" value="NAD(P)-bd_dom_sf"/>
</dbReference>
<evidence type="ECO:0000256" key="18">
    <source>
        <dbReference type="ARBA" id="ARBA00047593"/>
    </source>
</evidence>
<comment type="subunit">
    <text evidence="5 23">Homotetramer.</text>
</comment>
<comment type="similarity">
    <text evidence="3 23">In the C-terminal section; belongs to the succinate/malate CoA ligase alpha subunit family.</text>
</comment>